<keyword evidence="6 10" id="KW-0067">ATP-binding</keyword>
<evidence type="ECO:0000256" key="6">
    <source>
        <dbReference type="ARBA" id="ARBA00022840"/>
    </source>
</evidence>
<feature type="region of interest" description="Disordered" evidence="13">
    <location>
        <begin position="773"/>
        <end position="801"/>
    </location>
</feature>
<keyword evidence="9" id="KW-0206">Cytoskeleton</keyword>
<evidence type="ECO:0000256" key="4">
    <source>
        <dbReference type="ARBA" id="ARBA00022701"/>
    </source>
</evidence>
<evidence type="ECO:0000256" key="9">
    <source>
        <dbReference type="ARBA" id="ARBA00023212"/>
    </source>
</evidence>
<evidence type="ECO:0000256" key="12">
    <source>
        <dbReference type="SAM" id="Coils"/>
    </source>
</evidence>
<dbReference type="GO" id="GO:0003777">
    <property type="term" value="F:microtubule motor activity"/>
    <property type="evidence" value="ECO:0007669"/>
    <property type="project" value="InterPro"/>
</dbReference>
<dbReference type="PROSITE" id="PS50067">
    <property type="entry name" value="KINESIN_MOTOR_2"/>
    <property type="match status" value="1"/>
</dbReference>
<dbReference type="AlphaFoldDB" id="A0A158QA43"/>
<keyword evidence="5 10" id="KW-0547">Nucleotide-binding</keyword>
<evidence type="ECO:0000256" key="8">
    <source>
        <dbReference type="ARBA" id="ARBA00023175"/>
    </source>
</evidence>
<evidence type="ECO:0000256" key="5">
    <source>
        <dbReference type="ARBA" id="ARBA00022741"/>
    </source>
</evidence>
<dbReference type="InterPro" id="IPR036961">
    <property type="entry name" value="Kinesin_motor_dom_sf"/>
</dbReference>
<dbReference type="GO" id="GO:0005874">
    <property type="term" value="C:microtubule"/>
    <property type="evidence" value="ECO:0007669"/>
    <property type="project" value="UniProtKB-KW"/>
</dbReference>
<dbReference type="GO" id="GO:0005737">
    <property type="term" value="C:cytoplasm"/>
    <property type="evidence" value="ECO:0007669"/>
    <property type="project" value="UniProtKB-ARBA"/>
</dbReference>
<reference evidence="15 16" key="2">
    <citation type="submission" date="2018-10" db="EMBL/GenBank/DDBJ databases">
        <authorList>
            <consortium name="Pathogen Informatics"/>
        </authorList>
    </citation>
    <scope>NUCLEOTIDE SEQUENCE [LARGE SCALE GENOMIC DNA]</scope>
</reference>
<gene>
    <name evidence="15" type="ORF">EVEC_LOCUS3769</name>
</gene>
<feature type="coiled-coil region" evidence="12">
    <location>
        <begin position="437"/>
        <end position="587"/>
    </location>
</feature>
<dbReference type="PANTHER" id="PTHR47968">
    <property type="entry name" value="CENTROMERE PROTEIN E"/>
    <property type="match status" value="1"/>
</dbReference>
<dbReference type="SMART" id="SM00129">
    <property type="entry name" value="KISc"/>
    <property type="match status" value="1"/>
</dbReference>
<comment type="similarity">
    <text evidence="10 11">Belongs to the TRAFAC class myosin-kinesin ATPase superfamily. Kinesin family.</text>
</comment>
<evidence type="ECO:0000256" key="1">
    <source>
        <dbReference type="ARBA" id="ARBA00004138"/>
    </source>
</evidence>
<keyword evidence="8 10" id="KW-0505">Motor protein</keyword>
<dbReference type="PRINTS" id="PR00380">
    <property type="entry name" value="KINESINHEAVY"/>
</dbReference>
<evidence type="ECO:0000313" key="16">
    <source>
        <dbReference type="Proteomes" id="UP000274131"/>
    </source>
</evidence>
<protein>
    <recommendedName>
        <fullName evidence="11">Kinesin-like protein</fullName>
    </recommendedName>
</protein>
<keyword evidence="16" id="KW-1185">Reference proteome</keyword>
<dbReference type="GO" id="GO:0008017">
    <property type="term" value="F:microtubule binding"/>
    <property type="evidence" value="ECO:0007669"/>
    <property type="project" value="InterPro"/>
</dbReference>
<dbReference type="InterPro" id="IPR001752">
    <property type="entry name" value="Kinesin_motor_dom"/>
</dbReference>
<evidence type="ECO:0000256" key="2">
    <source>
        <dbReference type="ARBA" id="ARBA00004245"/>
    </source>
</evidence>
<dbReference type="WBParaSite" id="EVEC_0000406101-mRNA-1">
    <property type="protein sequence ID" value="EVEC_0000406101-mRNA-1"/>
    <property type="gene ID" value="EVEC_0000406101"/>
</dbReference>
<organism evidence="17">
    <name type="scientific">Enterobius vermicularis</name>
    <name type="common">Human pinworm</name>
    <dbReference type="NCBI Taxonomy" id="51028"/>
    <lineage>
        <taxon>Eukaryota</taxon>
        <taxon>Metazoa</taxon>
        <taxon>Ecdysozoa</taxon>
        <taxon>Nematoda</taxon>
        <taxon>Chromadorea</taxon>
        <taxon>Rhabditida</taxon>
        <taxon>Spirurina</taxon>
        <taxon>Oxyuridomorpha</taxon>
        <taxon>Oxyuroidea</taxon>
        <taxon>Oxyuridae</taxon>
        <taxon>Enterobius</taxon>
    </lineage>
</organism>
<name>A0A158QA43_ENTVE</name>
<dbReference type="OrthoDB" id="3176171at2759"/>
<evidence type="ECO:0000313" key="15">
    <source>
        <dbReference type="EMBL" id="VDD88626.1"/>
    </source>
</evidence>
<dbReference type="STRING" id="51028.A0A158QA43"/>
<evidence type="ECO:0000256" key="10">
    <source>
        <dbReference type="PROSITE-ProRule" id="PRU00283"/>
    </source>
</evidence>
<keyword evidence="4 11" id="KW-0493">Microtubule</keyword>
<dbReference type="Gene3D" id="3.40.850.10">
    <property type="entry name" value="Kinesin motor domain"/>
    <property type="match status" value="1"/>
</dbReference>
<dbReference type="Pfam" id="PF00225">
    <property type="entry name" value="Kinesin"/>
    <property type="match status" value="1"/>
</dbReference>
<proteinExistence type="inferred from homology"/>
<dbReference type="SUPFAM" id="SSF52540">
    <property type="entry name" value="P-loop containing nucleoside triphosphate hydrolases"/>
    <property type="match status" value="1"/>
</dbReference>
<evidence type="ECO:0000259" key="14">
    <source>
        <dbReference type="PROSITE" id="PS50067"/>
    </source>
</evidence>
<feature type="binding site" evidence="10">
    <location>
        <begin position="109"/>
        <end position="116"/>
    </location>
    <ligand>
        <name>ATP</name>
        <dbReference type="ChEBI" id="CHEBI:30616"/>
    </ligand>
</feature>
<dbReference type="InterPro" id="IPR019821">
    <property type="entry name" value="Kinesin_motor_CS"/>
</dbReference>
<evidence type="ECO:0000313" key="17">
    <source>
        <dbReference type="WBParaSite" id="EVEC_0000406101-mRNA-1"/>
    </source>
</evidence>
<accession>A0A158QA43</accession>
<dbReference type="PROSITE" id="PS00411">
    <property type="entry name" value="KINESIN_MOTOR_1"/>
    <property type="match status" value="1"/>
</dbReference>
<keyword evidence="3" id="KW-0963">Cytoplasm</keyword>
<evidence type="ECO:0000256" key="13">
    <source>
        <dbReference type="SAM" id="MobiDB-lite"/>
    </source>
</evidence>
<keyword evidence="7 12" id="KW-0175">Coiled coil</keyword>
<comment type="subcellular location">
    <subcellularLocation>
        <location evidence="1">Cell projection</location>
        <location evidence="1">Cilium</location>
    </subcellularLocation>
    <subcellularLocation>
        <location evidence="2">Cytoplasm</location>
        <location evidence="2">Cytoskeleton</location>
    </subcellularLocation>
</comment>
<dbReference type="GO" id="GO:0005929">
    <property type="term" value="C:cilium"/>
    <property type="evidence" value="ECO:0007669"/>
    <property type="project" value="UniProtKB-SubCell"/>
</dbReference>
<evidence type="ECO:0000256" key="7">
    <source>
        <dbReference type="ARBA" id="ARBA00023054"/>
    </source>
</evidence>
<sequence length="834" mass="94302">MVSSFSPRVRTSGGVESVKVVVRCRPISETEAAAGHKNVVNMNTERGVVELWDPKSLMEPAKTFTFDALFGIYYSRIKSSKQIDLYDETFRELVDSVLNGFNGTIFAYGQTGSGKTYTMEGTHDNEELRGVIPNSFAHIFQHIAQSHNQQYLVRASYLEIYQEEVRDLLSKTPEVKMELRERPDTGVYVKDLTSFVTKSVEEIRHVMSVGRSNRSVGRTNMNEHSSRSHAIFIVTVECSEVGPDGENHIRVGRLNLVDLAGSERQSKAGTFGKRFKEATKINLSLSALGNVISALVDGKSTHIPYRDSKLTRLLQDSLGGNARTIMVANIGPASFNYEETLGTLRYANRAKNIKNKPRVNEDPKDALLREFQEEIARLRGMLEKRASSAQRKRKREKKATVGVSAEICNNLSLDSLTAEDFLNEQQAKLQSEKEAIIANTELIEEEKKQILSELEERVQQLEEERRAQLAVAEKIKTMQSKMLSGDGNLLDQTNEQQKLLDQRRRQLAEQKKKEREILQQLEAQEDTTAEIHQTFANLRQEVEAKTRKLKKLYLKLQQVRAEIADAASSHSQERRDLESSVTEMNKELKLKLLIVENFIPPDIRDNLRERAYWDDDEDTWKLGKLNDVQQKNGTSEDVLVESAADSGVLASEASTSIISSPPYKNLLEKRPISIPGMRRPTTDFEKINLNQLRRKLRGQQLRYATYPEKVCGIAPEQILRYSGENVIVFLSLEKLERRTKSYKEALFEAEMQKDLKDRSLLIDVSKIPRLKTGVKNSKSSAAGQEIPRSRDSRLGSSHSKNLRARNVLTKTTIGVSGNMLLYSKAHGLVNGGQD</sequence>
<dbReference type="Proteomes" id="UP000274131">
    <property type="component" value="Unassembled WGS sequence"/>
</dbReference>
<dbReference type="GO" id="GO:0007018">
    <property type="term" value="P:microtubule-based movement"/>
    <property type="evidence" value="ECO:0007669"/>
    <property type="project" value="InterPro"/>
</dbReference>
<dbReference type="EMBL" id="UXUI01007679">
    <property type="protein sequence ID" value="VDD88626.1"/>
    <property type="molecule type" value="Genomic_DNA"/>
</dbReference>
<dbReference type="GO" id="GO:0000278">
    <property type="term" value="P:mitotic cell cycle"/>
    <property type="evidence" value="ECO:0007669"/>
    <property type="project" value="TreeGrafter"/>
</dbReference>
<dbReference type="GO" id="GO:0005524">
    <property type="term" value="F:ATP binding"/>
    <property type="evidence" value="ECO:0007669"/>
    <property type="project" value="UniProtKB-UniRule"/>
</dbReference>
<dbReference type="InterPro" id="IPR027417">
    <property type="entry name" value="P-loop_NTPase"/>
</dbReference>
<evidence type="ECO:0000256" key="11">
    <source>
        <dbReference type="RuleBase" id="RU000394"/>
    </source>
</evidence>
<evidence type="ECO:0000256" key="3">
    <source>
        <dbReference type="ARBA" id="ARBA00022490"/>
    </source>
</evidence>
<reference evidence="17" key="1">
    <citation type="submission" date="2016-04" db="UniProtKB">
        <authorList>
            <consortium name="WormBaseParasite"/>
        </authorList>
    </citation>
    <scope>IDENTIFICATION</scope>
</reference>
<dbReference type="InterPro" id="IPR027640">
    <property type="entry name" value="Kinesin-like_fam"/>
</dbReference>
<dbReference type="FunFam" id="3.40.850.10:FF:000029">
    <property type="entry name" value="Kinesin-like protein KIF17"/>
    <property type="match status" value="1"/>
</dbReference>
<dbReference type="PANTHER" id="PTHR47968:SF76">
    <property type="entry name" value="KINESIN-LIKE PROTEIN"/>
    <property type="match status" value="1"/>
</dbReference>
<feature type="domain" description="Kinesin motor" evidence="14">
    <location>
        <begin position="17"/>
        <end position="353"/>
    </location>
</feature>